<evidence type="ECO:0000313" key="2">
    <source>
        <dbReference type="Proteomes" id="UP000005850"/>
    </source>
</evidence>
<dbReference type="Proteomes" id="UP000005850">
    <property type="component" value="Chromosome"/>
</dbReference>
<dbReference type="HOGENOM" id="CLU_3325348_0_0_9"/>
<organism evidence="1 2">
    <name type="scientific">Brevibacillus laterosporus LMG 15441</name>
    <dbReference type="NCBI Taxonomy" id="1042163"/>
    <lineage>
        <taxon>Bacteria</taxon>
        <taxon>Bacillati</taxon>
        <taxon>Bacillota</taxon>
        <taxon>Bacilli</taxon>
        <taxon>Bacillales</taxon>
        <taxon>Paenibacillaceae</taxon>
        <taxon>Brevibacillus</taxon>
    </lineage>
</organism>
<name>A0A075QZB1_BRELA</name>
<keyword evidence="2" id="KW-1185">Reference proteome</keyword>
<accession>A0A075QZB1</accession>
<proteinExistence type="predicted"/>
<protein>
    <submittedName>
        <fullName evidence="1">Uncharacterized protein</fullName>
    </submittedName>
</protein>
<gene>
    <name evidence="1" type="ORF">BRLA_c005610</name>
</gene>
<dbReference type="AlphaFoldDB" id="A0A075QZB1"/>
<dbReference type="EMBL" id="CP007806">
    <property type="protein sequence ID" value="AIG24919.1"/>
    <property type="molecule type" value="Genomic_DNA"/>
</dbReference>
<evidence type="ECO:0000313" key="1">
    <source>
        <dbReference type="EMBL" id="AIG24919.1"/>
    </source>
</evidence>
<dbReference type="STRING" id="1042163.BRLA_c005610"/>
<reference evidence="1 2" key="1">
    <citation type="journal article" date="2011" name="J. Bacteriol.">
        <title>Genome sequence of Brevibacillus laterosporus LMG 15441, a pathogen of invertebrates.</title>
        <authorList>
            <person name="Djukic M."/>
            <person name="Poehlein A."/>
            <person name="Thurmer A."/>
            <person name="Daniel R."/>
        </authorList>
    </citation>
    <scope>NUCLEOTIDE SEQUENCE [LARGE SCALE GENOMIC DNA]</scope>
    <source>
        <strain evidence="1 2">LMG 15441</strain>
    </source>
</reference>
<sequence>MSHLDYSFPSEEEISLMGKWIENRAVRSKLQIRAFFQY</sequence>
<dbReference type="KEGG" id="blr:BRLA_c005610"/>